<comment type="subcellular location">
    <subcellularLocation>
        <location evidence="1">Membrane</location>
    </subcellularLocation>
</comment>
<feature type="domain" description="HAMP" evidence="7">
    <location>
        <begin position="306"/>
        <end position="352"/>
    </location>
</feature>
<dbReference type="PROSITE" id="PS50111">
    <property type="entry name" value="CHEMOTAXIS_TRANSDUC_2"/>
    <property type="match status" value="1"/>
</dbReference>
<dbReference type="FunFam" id="1.10.287.950:FF:000001">
    <property type="entry name" value="Methyl-accepting chemotaxis sensory transducer"/>
    <property type="match status" value="1"/>
</dbReference>
<sequence>MKVATRLGLGFGAVVVLLLLLSVVSITRLAALNDAINRITEDRYPKVVLAKDNIRYTIDSGRQLRSMMLATSDDEREKFRKLAEADRAKIAEAMEKIDKLLSSEKGRQLFKDVAGKAEMMTGKYDQLYALAKSDQKKAIEFLKGDFAESNNVYAGTLDTFAKFQSDLMDQEAQQAEDSYLETRKVVVTLSIAAVLAAIVIAWLITRDLVKRLGGEPTYAAELMERIAKGDLSGEIRLKPDDRNSMLFAISEMIVKLRKVVDGQRALVSAANRGNFDARVDLTGMAGFQQEMGESLNQLAITTGTSIADVVRVMGAMSEGDLTKTIDKPYEGAFGELKEYANNTVAKLAQVVSEVNNSAEALAAASEEVSATAQALAQAASEQASNVEETSASVEEMTASVAQNTDNAKVTDAMASRAAVEASEGGDAVRSTVAAMKQIAAKVLIIDDIAYQTNLLALNAAIEAARAGEHGKGFAVVAAEVRKLAERSQVAAQEIGQVASGSVDLAERAGQMLGAMVPNIKKTSDLVQEITAASEEQSTGLVQINSAISQLSQTTQQNASGSEELAATAEQMSTQAEELQQTMGFFALNGSAPRHGGQRQHGVVLRSRLAPVRAISVEAPDESQFVRY</sequence>
<dbReference type="Pfam" id="PF12729">
    <property type="entry name" value="4HB_MCP_1"/>
    <property type="match status" value="1"/>
</dbReference>
<organism evidence="8 9">
    <name type="scientific">Rugamonas aquatica</name>
    <dbReference type="NCBI Taxonomy" id="2743357"/>
    <lineage>
        <taxon>Bacteria</taxon>
        <taxon>Pseudomonadati</taxon>
        <taxon>Pseudomonadota</taxon>
        <taxon>Betaproteobacteria</taxon>
        <taxon>Burkholderiales</taxon>
        <taxon>Oxalobacteraceae</taxon>
        <taxon>Telluria group</taxon>
        <taxon>Rugamonas</taxon>
    </lineage>
</organism>
<feature type="transmembrane region" description="Helical" evidence="5">
    <location>
        <begin position="185"/>
        <end position="204"/>
    </location>
</feature>
<evidence type="ECO:0000256" key="3">
    <source>
        <dbReference type="ARBA" id="ARBA00029447"/>
    </source>
</evidence>
<dbReference type="GO" id="GO:0007165">
    <property type="term" value="P:signal transduction"/>
    <property type="evidence" value="ECO:0007669"/>
    <property type="project" value="UniProtKB-KW"/>
</dbReference>
<comment type="caution">
    <text evidence="8">The sequence shown here is derived from an EMBL/GenBank/DDBJ whole genome shotgun (WGS) entry which is preliminary data.</text>
</comment>
<keyword evidence="2" id="KW-0145">Chemotaxis</keyword>
<dbReference type="GO" id="GO:0005886">
    <property type="term" value="C:plasma membrane"/>
    <property type="evidence" value="ECO:0007669"/>
    <property type="project" value="TreeGrafter"/>
</dbReference>
<dbReference type="Pfam" id="PF00015">
    <property type="entry name" value="MCPsignal"/>
    <property type="match status" value="1"/>
</dbReference>
<evidence type="ECO:0000256" key="4">
    <source>
        <dbReference type="PROSITE-ProRule" id="PRU00284"/>
    </source>
</evidence>
<dbReference type="SMART" id="SM00283">
    <property type="entry name" value="MA"/>
    <property type="match status" value="1"/>
</dbReference>
<reference evidence="8 9" key="1">
    <citation type="submission" date="2019-10" db="EMBL/GenBank/DDBJ databases">
        <title>Two novel species isolated from a subtropical stream in China.</title>
        <authorList>
            <person name="Lu H."/>
        </authorList>
    </citation>
    <scope>NUCLEOTIDE SEQUENCE [LARGE SCALE GENOMIC DNA]</scope>
    <source>
        <strain evidence="8 9">FT29W</strain>
    </source>
</reference>
<name>A0A6A7MY51_9BURK</name>
<keyword evidence="5" id="KW-0812">Transmembrane</keyword>
<dbReference type="Proteomes" id="UP000440498">
    <property type="component" value="Unassembled WGS sequence"/>
</dbReference>
<evidence type="ECO:0000256" key="5">
    <source>
        <dbReference type="SAM" id="Phobius"/>
    </source>
</evidence>
<dbReference type="CDD" id="cd19411">
    <property type="entry name" value="MCP2201-like_sensor"/>
    <property type="match status" value="1"/>
</dbReference>
<evidence type="ECO:0000256" key="2">
    <source>
        <dbReference type="ARBA" id="ARBA00022500"/>
    </source>
</evidence>
<keyword evidence="5" id="KW-1133">Transmembrane helix</keyword>
<dbReference type="GO" id="GO:0004888">
    <property type="term" value="F:transmembrane signaling receptor activity"/>
    <property type="evidence" value="ECO:0007669"/>
    <property type="project" value="TreeGrafter"/>
</dbReference>
<dbReference type="InterPro" id="IPR051310">
    <property type="entry name" value="MCP_chemotaxis"/>
</dbReference>
<dbReference type="PANTHER" id="PTHR43531:SF11">
    <property type="entry name" value="METHYL-ACCEPTING CHEMOTAXIS PROTEIN 3"/>
    <property type="match status" value="1"/>
</dbReference>
<dbReference type="InterPro" id="IPR003660">
    <property type="entry name" value="HAMP_dom"/>
</dbReference>
<accession>A0A6A7MY51</accession>
<dbReference type="Gene3D" id="6.10.340.10">
    <property type="match status" value="1"/>
</dbReference>
<dbReference type="InterPro" id="IPR024478">
    <property type="entry name" value="HlyB_4HB_MCP"/>
</dbReference>
<evidence type="ECO:0000259" key="6">
    <source>
        <dbReference type="PROSITE" id="PS50111"/>
    </source>
</evidence>
<dbReference type="Gene3D" id="1.10.287.950">
    <property type="entry name" value="Methyl-accepting chemotaxis protein"/>
    <property type="match status" value="1"/>
</dbReference>
<keyword evidence="4" id="KW-0807">Transducer</keyword>
<dbReference type="GO" id="GO:0006935">
    <property type="term" value="P:chemotaxis"/>
    <property type="evidence" value="ECO:0007669"/>
    <property type="project" value="UniProtKB-KW"/>
</dbReference>
<evidence type="ECO:0000313" key="9">
    <source>
        <dbReference type="Proteomes" id="UP000440498"/>
    </source>
</evidence>
<protein>
    <submittedName>
        <fullName evidence="8">Methyl-accepting chemotaxis protein</fullName>
    </submittedName>
</protein>
<gene>
    <name evidence="8" type="ORF">GEV02_05915</name>
</gene>
<dbReference type="AlphaFoldDB" id="A0A6A7MY51"/>
<evidence type="ECO:0000313" key="8">
    <source>
        <dbReference type="EMBL" id="MQA37677.1"/>
    </source>
</evidence>
<keyword evidence="9" id="KW-1185">Reference proteome</keyword>
<dbReference type="SUPFAM" id="SSF58104">
    <property type="entry name" value="Methyl-accepting chemotaxis protein (MCP) signaling domain"/>
    <property type="match status" value="1"/>
</dbReference>
<keyword evidence="5" id="KW-0472">Membrane</keyword>
<dbReference type="InterPro" id="IPR047347">
    <property type="entry name" value="YvaQ-like_sensor"/>
</dbReference>
<evidence type="ECO:0000259" key="7">
    <source>
        <dbReference type="PROSITE" id="PS50885"/>
    </source>
</evidence>
<comment type="similarity">
    <text evidence="3">Belongs to the methyl-accepting chemotaxis (MCP) protein family.</text>
</comment>
<dbReference type="InterPro" id="IPR004089">
    <property type="entry name" value="MCPsignal_dom"/>
</dbReference>
<feature type="domain" description="Methyl-accepting transducer" evidence="6">
    <location>
        <begin position="357"/>
        <end position="572"/>
    </location>
</feature>
<dbReference type="EMBL" id="WHUG01000002">
    <property type="protein sequence ID" value="MQA37677.1"/>
    <property type="molecule type" value="Genomic_DNA"/>
</dbReference>
<dbReference type="PANTHER" id="PTHR43531">
    <property type="entry name" value="PROTEIN ICFG"/>
    <property type="match status" value="1"/>
</dbReference>
<proteinExistence type="inferred from homology"/>
<evidence type="ECO:0000256" key="1">
    <source>
        <dbReference type="ARBA" id="ARBA00004370"/>
    </source>
</evidence>
<dbReference type="PROSITE" id="PS50885">
    <property type="entry name" value="HAMP"/>
    <property type="match status" value="1"/>
</dbReference>